<evidence type="ECO:0000313" key="3">
    <source>
        <dbReference type="Proteomes" id="UP000828390"/>
    </source>
</evidence>
<dbReference type="AlphaFoldDB" id="A0A9D4EL45"/>
<gene>
    <name evidence="2" type="ORF">DPMN_159717</name>
</gene>
<organism evidence="2 3">
    <name type="scientific">Dreissena polymorpha</name>
    <name type="common">Zebra mussel</name>
    <name type="synonym">Mytilus polymorpha</name>
    <dbReference type="NCBI Taxonomy" id="45954"/>
    <lineage>
        <taxon>Eukaryota</taxon>
        <taxon>Metazoa</taxon>
        <taxon>Spiralia</taxon>
        <taxon>Lophotrochozoa</taxon>
        <taxon>Mollusca</taxon>
        <taxon>Bivalvia</taxon>
        <taxon>Autobranchia</taxon>
        <taxon>Heteroconchia</taxon>
        <taxon>Euheterodonta</taxon>
        <taxon>Imparidentia</taxon>
        <taxon>Neoheterodontei</taxon>
        <taxon>Myida</taxon>
        <taxon>Dreissenoidea</taxon>
        <taxon>Dreissenidae</taxon>
        <taxon>Dreissena</taxon>
    </lineage>
</organism>
<accession>A0A9D4EL45</accession>
<dbReference type="EMBL" id="JAIWYP010000008">
    <property type="protein sequence ID" value="KAH3781810.1"/>
    <property type="molecule type" value="Genomic_DNA"/>
</dbReference>
<evidence type="ECO:0000313" key="2">
    <source>
        <dbReference type="EMBL" id="KAH3781810.1"/>
    </source>
</evidence>
<proteinExistence type="predicted"/>
<name>A0A9D4EL45_DREPO</name>
<protein>
    <submittedName>
        <fullName evidence="2">Uncharacterized protein</fullName>
    </submittedName>
</protein>
<reference evidence="2" key="1">
    <citation type="journal article" date="2019" name="bioRxiv">
        <title>The Genome of the Zebra Mussel, Dreissena polymorpha: A Resource for Invasive Species Research.</title>
        <authorList>
            <person name="McCartney M.A."/>
            <person name="Auch B."/>
            <person name="Kono T."/>
            <person name="Mallez S."/>
            <person name="Zhang Y."/>
            <person name="Obille A."/>
            <person name="Becker A."/>
            <person name="Abrahante J.E."/>
            <person name="Garbe J."/>
            <person name="Badalamenti J.P."/>
            <person name="Herman A."/>
            <person name="Mangelson H."/>
            <person name="Liachko I."/>
            <person name="Sullivan S."/>
            <person name="Sone E.D."/>
            <person name="Koren S."/>
            <person name="Silverstein K.A.T."/>
            <person name="Beckman K.B."/>
            <person name="Gohl D.M."/>
        </authorList>
    </citation>
    <scope>NUCLEOTIDE SEQUENCE</scope>
    <source>
        <strain evidence="2">Duluth1</strain>
        <tissue evidence="2">Whole animal</tissue>
    </source>
</reference>
<reference evidence="2" key="2">
    <citation type="submission" date="2020-11" db="EMBL/GenBank/DDBJ databases">
        <authorList>
            <person name="McCartney M.A."/>
            <person name="Auch B."/>
            <person name="Kono T."/>
            <person name="Mallez S."/>
            <person name="Becker A."/>
            <person name="Gohl D.M."/>
            <person name="Silverstein K.A.T."/>
            <person name="Koren S."/>
            <person name="Bechman K.B."/>
            <person name="Herman A."/>
            <person name="Abrahante J.E."/>
            <person name="Garbe J."/>
        </authorList>
    </citation>
    <scope>NUCLEOTIDE SEQUENCE</scope>
    <source>
        <strain evidence="2">Duluth1</strain>
        <tissue evidence="2">Whole animal</tissue>
    </source>
</reference>
<sequence>MDTSGIHAVASGSKRQTRTEFKPKLKGRDKPHYARDKPHYANRVKCTNCGGSCHHTRELCPAKGKTCIYCNKMNHFASVCFQKSKDNSFRPKHRDKVNEVNDFSDSDQSDTNNQYFINSVVYDKTRDKIVTKPGFHCEKKSDKGRQLKLNF</sequence>
<dbReference type="Gene3D" id="4.10.60.10">
    <property type="entry name" value="Zinc finger, CCHC-type"/>
    <property type="match status" value="1"/>
</dbReference>
<keyword evidence="3" id="KW-1185">Reference proteome</keyword>
<feature type="compositionally biased region" description="Basic and acidic residues" evidence="1">
    <location>
        <begin position="17"/>
        <end position="32"/>
    </location>
</feature>
<dbReference type="Proteomes" id="UP000828390">
    <property type="component" value="Unassembled WGS sequence"/>
</dbReference>
<evidence type="ECO:0000256" key="1">
    <source>
        <dbReference type="SAM" id="MobiDB-lite"/>
    </source>
</evidence>
<comment type="caution">
    <text evidence="2">The sequence shown here is derived from an EMBL/GenBank/DDBJ whole genome shotgun (WGS) entry which is preliminary data.</text>
</comment>
<feature type="region of interest" description="Disordered" evidence="1">
    <location>
        <begin position="1"/>
        <end position="32"/>
    </location>
</feature>